<evidence type="ECO:0000313" key="5">
    <source>
        <dbReference type="Proteomes" id="UP000184396"/>
    </source>
</evidence>
<evidence type="ECO:0000256" key="1">
    <source>
        <dbReference type="SAM" id="SignalP"/>
    </source>
</evidence>
<evidence type="ECO:0000313" key="4">
    <source>
        <dbReference type="EMBL" id="SHJ01197.1"/>
    </source>
</evidence>
<proteinExistence type="predicted"/>
<feature type="signal peptide" evidence="1">
    <location>
        <begin position="1"/>
        <end position="25"/>
    </location>
</feature>
<name>A0A1M6FU58_9FLAO</name>
<keyword evidence="5" id="KW-1185">Reference proteome</keyword>
<dbReference type="Pfam" id="PF14534">
    <property type="entry name" value="DUF4440"/>
    <property type="match status" value="1"/>
</dbReference>
<dbReference type="AlphaFoldDB" id="A0A1M6FU58"/>
<dbReference type="Pfam" id="PF12680">
    <property type="entry name" value="SnoaL_2"/>
    <property type="match status" value="1"/>
</dbReference>
<organism evidence="4 5">
    <name type="scientific">Algibacter luteus</name>
    <dbReference type="NCBI Taxonomy" id="1178825"/>
    <lineage>
        <taxon>Bacteria</taxon>
        <taxon>Pseudomonadati</taxon>
        <taxon>Bacteroidota</taxon>
        <taxon>Flavobacteriia</taxon>
        <taxon>Flavobacteriales</taxon>
        <taxon>Flavobacteriaceae</taxon>
        <taxon>Algibacter</taxon>
    </lineage>
</organism>
<evidence type="ECO:0000259" key="2">
    <source>
        <dbReference type="Pfam" id="PF12680"/>
    </source>
</evidence>
<dbReference type="InterPro" id="IPR032710">
    <property type="entry name" value="NTF2-like_dom_sf"/>
</dbReference>
<feature type="domain" description="DUF4440" evidence="3">
    <location>
        <begin position="31"/>
        <end position="138"/>
    </location>
</feature>
<dbReference type="RefSeq" id="WP_026010088.1">
    <property type="nucleotide sequence ID" value="NZ_ALIH01000010.1"/>
</dbReference>
<protein>
    <submittedName>
        <fullName evidence="4">Ketosteroid isomerase-related protein</fullName>
    </submittedName>
</protein>
<dbReference type="CDD" id="cd00531">
    <property type="entry name" value="NTF2_like"/>
    <property type="match status" value="1"/>
</dbReference>
<dbReference type="STRING" id="1178825.SAMN05216261_2484"/>
<reference evidence="4 5" key="1">
    <citation type="submission" date="2016-11" db="EMBL/GenBank/DDBJ databases">
        <authorList>
            <person name="Jaros S."/>
            <person name="Januszkiewicz K."/>
            <person name="Wedrychowicz H."/>
        </authorList>
    </citation>
    <scope>NUCLEOTIDE SEQUENCE [LARGE SCALE GENOMIC DNA]</scope>
    <source>
        <strain evidence="4 5">CGMCC 1.12213</strain>
    </source>
</reference>
<dbReference type="InterPro" id="IPR027843">
    <property type="entry name" value="DUF4440"/>
</dbReference>
<accession>A0A1M6FU58</accession>
<dbReference type="PANTHER" id="PTHR41252:SF1">
    <property type="entry name" value="BLR2505 PROTEIN"/>
    <property type="match status" value="1"/>
</dbReference>
<dbReference type="OrthoDB" id="7876517at2"/>
<evidence type="ECO:0000259" key="3">
    <source>
        <dbReference type="Pfam" id="PF14534"/>
    </source>
</evidence>
<dbReference type="EMBL" id="FQYK01000006">
    <property type="protein sequence ID" value="SHJ01197.1"/>
    <property type="molecule type" value="Genomic_DNA"/>
</dbReference>
<feature type="domain" description="SnoaL-like" evidence="2">
    <location>
        <begin position="154"/>
        <end position="262"/>
    </location>
</feature>
<sequence length="279" mass="31335">MRNLKNILLLFVVSISAPSSFYVHAQNVDVERMHQQYITLIDTENLDFIDALYTNDASIKNTDGSMVSGLDAIKAQYGATFNAGKYNITLKTIDETVLKKGFMFVSGSFVFSKIDEPKVVQSGQFVNTLKKVKGNWKIFKSYRYAIPQKNAAIVDAMYKAFSEGDIPAVLSRFDSKIVWNEAESNKMADGNPYIGPDAVLNGVFARVGEDHEYFKLADITLHEMSNNKVLATLRYDAKYKESGKTYNAQAAHLWTINDGKVIAFQQYVDTKKLAEAEKK</sequence>
<dbReference type="PANTHER" id="PTHR41252">
    <property type="entry name" value="BLR2505 PROTEIN"/>
    <property type="match status" value="1"/>
</dbReference>
<feature type="chain" id="PRO_5009917512" evidence="1">
    <location>
        <begin position="26"/>
        <end position="279"/>
    </location>
</feature>
<dbReference type="GO" id="GO:0016853">
    <property type="term" value="F:isomerase activity"/>
    <property type="evidence" value="ECO:0007669"/>
    <property type="project" value="UniProtKB-KW"/>
</dbReference>
<dbReference type="InterPro" id="IPR037401">
    <property type="entry name" value="SnoaL-like"/>
</dbReference>
<dbReference type="Proteomes" id="UP000184396">
    <property type="component" value="Unassembled WGS sequence"/>
</dbReference>
<gene>
    <name evidence="4" type="ORF">SAMN05216261_2484</name>
</gene>
<keyword evidence="4" id="KW-0413">Isomerase</keyword>
<dbReference type="SUPFAM" id="SSF54427">
    <property type="entry name" value="NTF2-like"/>
    <property type="match status" value="2"/>
</dbReference>
<dbReference type="Gene3D" id="3.10.450.50">
    <property type="match status" value="2"/>
</dbReference>
<dbReference type="eggNOG" id="COG3631">
    <property type="taxonomic scope" value="Bacteria"/>
</dbReference>
<keyword evidence="1" id="KW-0732">Signal</keyword>